<evidence type="ECO:0000256" key="1">
    <source>
        <dbReference type="ARBA" id="ARBA00004123"/>
    </source>
</evidence>
<dbReference type="RefSeq" id="XP_004992789.1">
    <property type="nucleotide sequence ID" value="XM_004992732.1"/>
</dbReference>
<dbReference type="Proteomes" id="UP000007799">
    <property type="component" value="Unassembled WGS sequence"/>
</dbReference>
<feature type="region of interest" description="Disordered" evidence="10">
    <location>
        <begin position="106"/>
        <end position="128"/>
    </location>
</feature>
<evidence type="ECO:0000256" key="7">
    <source>
        <dbReference type="ARBA" id="ARBA00023242"/>
    </source>
</evidence>
<dbReference type="GeneID" id="16073360"/>
<dbReference type="InterPro" id="IPR034099">
    <property type="entry name" value="SmD3"/>
</dbReference>
<dbReference type="InterPro" id="IPR001163">
    <property type="entry name" value="Sm_dom_euk/arc"/>
</dbReference>
<dbReference type="FunFam" id="2.30.30.100:FF:000002">
    <property type="entry name" value="Small nuclear ribonucleoprotein Sm D3"/>
    <property type="match status" value="1"/>
</dbReference>
<dbReference type="Gene3D" id="2.30.30.100">
    <property type="match status" value="1"/>
</dbReference>
<dbReference type="GO" id="GO:0000387">
    <property type="term" value="P:spliceosomal snRNP assembly"/>
    <property type="evidence" value="ECO:0007669"/>
    <property type="project" value="UniProtKB-UniRule"/>
</dbReference>
<evidence type="ECO:0000313" key="13">
    <source>
        <dbReference type="Proteomes" id="UP000007799"/>
    </source>
</evidence>
<dbReference type="Pfam" id="PF01423">
    <property type="entry name" value="LSM"/>
    <property type="match status" value="1"/>
</dbReference>
<dbReference type="GO" id="GO:0005681">
    <property type="term" value="C:spliceosomal complex"/>
    <property type="evidence" value="ECO:0007669"/>
    <property type="project" value="InterPro"/>
</dbReference>
<dbReference type="SMART" id="SM00651">
    <property type="entry name" value="Sm"/>
    <property type="match status" value="1"/>
</dbReference>
<sequence length="128" mass="13646">MSGVSVPVKLMHEAEGHTITIELKNGEMYRGKLIEAEDNMNSQMRDVTFTARDGQVTQLDTVYIRGSKIKFFVLPDMLKNAPFFKRAKGAAVGVGKAGILKAKAAAKAAGRGGAPSGGRGRGRGLGRR</sequence>
<dbReference type="OMA" id="HTITCET"/>
<evidence type="ECO:0000256" key="2">
    <source>
        <dbReference type="ARBA" id="ARBA00004514"/>
    </source>
</evidence>
<dbReference type="STRING" id="946362.F2UD37"/>
<keyword evidence="5 9" id="KW-0507">mRNA processing</keyword>
<keyword evidence="7 9" id="KW-0539">Nucleus</keyword>
<name>F2UD37_SALR5</name>
<dbReference type="InParanoid" id="F2UD37"/>
<dbReference type="eggNOG" id="KOG3172">
    <property type="taxonomic scope" value="Eukaryota"/>
</dbReference>
<dbReference type="AlphaFoldDB" id="F2UD37"/>
<organism evidence="13">
    <name type="scientific">Salpingoeca rosetta (strain ATCC 50818 / BSB-021)</name>
    <dbReference type="NCBI Taxonomy" id="946362"/>
    <lineage>
        <taxon>Eukaryota</taxon>
        <taxon>Choanoflagellata</taxon>
        <taxon>Craspedida</taxon>
        <taxon>Salpingoecidae</taxon>
        <taxon>Salpingoeca</taxon>
    </lineage>
</organism>
<keyword evidence="8 9" id="KW-0687">Ribonucleoprotein</keyword>
<dbReference type="InterPro" id="IPR010920">
    <property type="entry name" value="LSM_dom_sf"/>
</dbReference>
<dbReference type="InterPro" id="IPR047575">
    <property type="entry name" value="Sm"/>
</dbReference>
<dbReference type="EMBL" id="GL832969">
    <property type="protein sequence ID" value="EGD74532.1"/>
    <property type="molecule type" value="Genomic_DNA"/>
</dbReference>
<evidence type="ECO:0000256" key="6">
    <source>
        <dbReference type="ARBA" id="ARBA00023187"/>
    </source>
</evidence>
<comment type="similarity">
    <text evidence="3 9">Belongs to the snRNP core protein family.</text>
</comment>
<dbReference type="PANTHER" id="PTHR23338">
    <property type="entry name" value="SMALL NUCLEAR RIBONUCLEOPROTEIN SM"/>
    <property type="match status" value="1"/>
</dbReference>
<proteinExistence type="inferred from homology"/>
<dbReference type="KEGG" id="sre:PTSG_05896"/>
<keyword evidence="4" id="KW-0963">Cytoplasm</keyword>
<evidence type="ECO:0000259" key="11">
    <source>
        <dbReference type="PROSITE" id="PS52002"/>
    </source>
</evidence>
<gene>
    <name evidence="12" type="ORF">PTSG_05896</name>
</gene>
<accession>F2UD37</accession>
<dbReference type="SUPFAM" id="SSF50182">
    <property type="entry name" value="Sm-like ribonucleoproteins"/>
    <property type="match status" value="1"/>
</dbReference>
<reference evidence="12" key="1">
    <citation type="submission" date="2009-08" db="EMBL/GenBank/DDBJ databases">
        <title>Annotation of Salpingoeca rosetta.</title>
        <authorList>
            <consortium name="The Broad Institute Genome Sequencing Platform"/>
            <person name="Russ C."/>
            <person name="Cuomo C."/>
            <person name="Burger G."/>
            <person name="Gray M.W."/>
            <person name="Holland P.W.H."/>
            <person name="King N."/>
            <person name="Lang F.B.F."/>
            <person name="Roger A.J."/>
            <person name="Ruiz-Trillo I."/>
            <person name="Young S.K."/>
            <person name="Zeng Q."/>
            <person name="Gargeya S."/>
            <person name="Alvarado L."/>
            <person name="Berlin A."/>
            <person name="Chapman S.B."/>
            <person name="Chen Z."/>
            <person name="Freedman E."/>
            <person name="Gellesch M."/>
            <person name="Goldberg J."/>
            <person name="Griggs A."/>
            <person name="Gujja S."/>
            <person name="Heilman E."/>
            <person name="Heiman D."/>
            <person name="Howarth C."/>
            <person name="Mehta T."/>
            <person name="Neiman D."/>
            <person name="Pearson M."/>
            <person name="Roberts A."/>
            <person name="Saif S."/>
            <person name="Shea T."/>
            <person name="Shenoy N."/>
            <person name="Sisk P."/>
            <person name="Stolte C."/>
            <person name="Sykes S."/>
            <person name="White J."/>
            <person name="Yandava C."/>
            <person name="Haas B."/>
            <person name="Nusbaum C."/>
            <person name="Birren B."/>
        </authorList>
    </citation>
    <scope>NUCLEOTIDE SEQUENCE [LARGE SCALE GENOMIC DNA]</scope>
    <source>
        <strain evidence="12">ATCC 50818</strain>
    </source>
</reference>
<protein>
    <recommendedName>
        <fullName evidence="9">Small nuclear ribonucleoprotein Sm D3</fullName>
        <shortName evidence="9">Sm-D3</shortName>
    </recommendedName>
    <alternativeName>
        <fullName evidence="9">snRNP core protein D3</fullName>
    </alternativeName>
</protein>
<dbReference type="GO" id="GO:0003723">
    <property type="term" value="F:RNA binding"/>
    <property type="evidence" value="ECO:0007669"/>
    <property type="project" value="InterPro"/>
</dbReference>
<keyword evidence="13" id="KW-1185">Reference proteome</keyword>
<dbReference type="FunCoup" id="F2UD37">
    <property type="interactions" value="1610"/>
</dbReference>
<evidence type="ECO:0000313" key="12">
    <source>
        <dbReference type="EMBL" id="EGD74532.1"/>
    </source>
</evidence>
<feature type="domain" description="Sm" evidence="11">
    <location>
        <begin position="6"/>
        <end position="78"/>
    </location>
</feature>
<dbReference type="OrthoDB" id="6425924at2759"/>
<evidence type="ECO:0000256" key="10">
    <source>
        <dbReference type="SAM" id="MobiDB-lite"/>
    </source>
</evidence>
<evidence type="ECO:0000256" key="9">
    <source>
        <dbReference type="RuleBase" id="RU365050"/>
    </source>
</evidence>
<dbReference type="GO" id="GO:0005829">
    <property type="term" value="C:cytosol"/>
    <property type="evidence" value="ECO:0007669"/>
    <property type="project" value="UniProtKB-SubCell"/>
</dbReference>
<evidence type="ECO:0000256" key="4">
    <source>
        <dbReference type="ARBA" id="ARBA00022490"/>
    </source>
</evidence>
<dbReference type="PROSITE" id="PS52002">
    <property type="entry name" value="SM"/>
    <property type="match status" value="1"/>
</dbReference>
<feature type="compositionally biased region" description="Gly residues" evidence="10">
    <location>
        <begin position="110"/>
        <end position="119"/>
    </location>
</feature>
<dbReference type="InterPro" id="IPR027141">
    <property type="entry name" value="LSm4/Sm_D1/D3"/>
</dbReference>
<dbReference type="CDD" id="cd01721">
    <property type="entry name" value="Sm_D3"/>
    <property type="match status" value="1"/>
</dbReference>
<keyword evidence="6 9" id="KW-0508">mRNA splicing</keyword>
<evidence type="ECO:0000256" key="3">
    <source>
        <dbReference type="ARBA" id="ARBA00008146"/>
    </source>
</evidence>
<evidence type="ECO:0000256" key="5">
    <source>
        <dbReference type="ARBA" id="ARBA00022664"/>
    </source>
</evidence>
<comment type="subcellular location">
    <subcellularLocation>
        <location evidence="2">Cytoplasm</location>
        <location evidence="2">Cytosol</location>
    </subcellularLocation>
    <subcellularLocation>
        <location evidence="1 9">Nucleus</location>
    </subcellularLocation>
</comment>
<evidence type="ECO:0000256" key="8">
    <source>
        <dbReference type="ARBA" id="ARBA00023274"/>
    </source>
</evidence>